<keyword evidence="13" id="KW-0378">Hydrolase</keyword>
<evidence type="ECO:0000256" key="9">
    <source>
        <dbReference type="ARBA" id="ARBA00023310"/>
    </source>
</evidence>
<dbReference type="Gene3D" id="2.60.15.10">
    <property type="entry name" value="F0F1 ATP synthase delta/epsilon subunit, N-terminal"/>
    <property type="match status" value="1"/>
</dbReference>
<evidence type="ECO:0000256" key="2">
    <source>
        <dbReference type="ARBA" id="ARBA00004184"/>
    </source>
</evidence>
<dbReference type="InterPro" id="IPR020546">
    <property type="entry name" value="ATP_synth_F1_dsu/esu_N"/>
</dbReference>
<dbReference type="GO" id="GO:0016787">
    <property type="term" value="F:hydrolase activity"/>
    <property type="evidence" value="ECO:0007669"/>
    <property type="project" value="UniProtKB-KW"/>
</dbReference>
<evidence type="ECO:0000256" key="3">
    <source>
        <dbReference type="ARBA" id="ARBA00005712"/>
    </source>
</evidence>
<dbReference type="HAMAP" id="MF_00530">
    <property type="entry name" value="ATP_synth_epsil_bac"/>
    <property type="match status" value="1"/>
</dbReference>
<sequence>MELLKLEIVTPDGVIFDNEVKQVTLPGSEGEFGVLPKHATLVSLLDAGVIEIETQDSKKIAIAINSGYVKVDETKTTCIVDGAVAISGEGNELANALEEAKKLLKSTESSNVAIANAVAKVEQMAKTL</sequence>
<keyword evidence="7 10" id="KW-0472">Membrane</keyword>
<evidence type="ECO:0000256" key="7">
    <source>
        <dbReference type="ARBA" id="ARBA00023136"/>
    </source>
</evidence>
<evidence type="ECO:0000259" key="12">
    <source>
        <dbReference type="Pfam" id="PF02823"/>
    </source>
</evidence>
<keyword evidence="9 10" id="KW-0066">ATP synthesis</keyword>
<evidence type="ECO:0000256" key="5">
    <source>
        <dbReference type="ARBA" id="ARBA00022475"/>
    </source>
</evidence>
<dbReference type="GO" id="GO:0005886">
    <property type="term" value="C:plasma membrane"/>
    <property type="evidence" value="ECO:0007669"/>
    <property type="project" value="UniProtKB-SubCell"/>
</dbReference>
<dbReference type="PANTHER" id="PTHR13822">
    <property type="entry name" value="ATP SYNTHASE DELTA/EPSILON CHAIN"/>
    <property type="match status" value="1"/>
</dbReference>
<dbReference type="EMBL" id="FAXN01000059">
    <property type="protein sequence ID" value="CUV66079.1"/>
    <property type="molecule type" value="Genomic_DNA"/>
</dbReference>
<gene>
    <name evidence="10 13" type="primary">atpC</name>
    <name evidence="13" type="ORF">BN3087_570051</name>
</gene>
<keyword evidence="10" id="KW-0375">Hydrogen ion transport</keyword>
<protein>
    <recommendedName>
        <fullName evidence="10">ATP synthase epsilon chain</fullName>
    </recommendedName>
    <alternativeName>
        <fullName evidence="10">ATP synthase F1 sector epsilon subunit</fullName>
    </alternativeName>
    <alternativeName>
        <fullName evidence="10">F-ATPase epsilon subunit</fullName>
    </alternativeName>
</protein>
<dbReference type="GO" id="GO:0046933">
    <property type="term" value="F:proton-transporting ATP synthase activity, rotational mechanism"/>
    <property type="evidence" value="ECO:0007669"/>
    <property type="project" value="UniProtKB-UniRule"/>
</dbReference>
<organism evidence="13">
    <name type="scientific">Sulfurovum sp. enrichment culture clone C5</name>
    <dbReference type="NCBI Taxonomy" id="497650"/>
    <lineage>
        <taxon>Bacteria</taxon>
        <taxon>Pseudomonadati</taxon>
        <taxon>Campylobacterota</taxon>
        <taxon>Epsilonproteobacteria</taxon>
        <taxon>Campylobacterales</taxon>
        <taxon>Sulfurovaceae</taxon>
        <taxon>Sulfurovum</taxon>
        <taxon>environmental samples</taxon>
    </lineage>
</organism>
<dbReference type="Pfam" id="PF02823">
    <property type="entry name" value="ATP-synt_DE_N"/>
    <property type="match status" value="1"/>
</dbReference>
<proteinExistence type="inferred from homology"/>
<evidence type="ECO:0000256" key="8">
    <source>
        <dbReference type="ARBA" id="ARBA00023196"/>
    </source>
</evidence>
<comment type="subunit">
    <text evidence="10 11">F-type ATPases have 2 components, CF(1) - the catalytic core - and CF(0) - the membrane proton channel. CF(1) has five subunits: alpha(3), beta(3), gamma(1), delta(1), epsilon(1). CF(0) has three main subunits: a, b and c.</text>
</comment>
<dbReference type="GO" id="GO:0045259">
    <property type="term" value="C:proton-transporting ATP synthase complex"/>
    <property type="evidence" value="ECO:0007669"/>
    <property type="project" value="UniProtKB-KW"/>
</dbReference>
<comment type="function">
    <text evidence="1 10">Produces ATP from ADP in the presence of a proton gradient across the membrane.</text>
</comment>
<name>A0A0S4XP69_9BACT</name>
<evidence type="ECO:0000313" key="13">
    <source>
        <dbReference type="EMBL" id="CUV66079.1"/>
    </source>
</evidence>
<evidence type="ECO:0000256" key="11">
    <source>
        <dbReference type="RuleBase" id="RU003656"/>
    </source>
</evidence>
<keyword evidence="6 10" id="KW-0406">Ion transport</keyword>
<reference evidence="13" key="1">
    <citation type="submission" date="2015-11" db="EMBL/GenBank/DDBJ databases">
        <authorList>
            <person name="Zhang Y."/>
            <person name="Guo Z."/>
        </authorList>
    </citation>
    <scope>NUCLEOTIDE SEQUENCE</scope>
    <source>
        <strain evidence="13">BN30871</strain>
    </source>
</reference>
<keyword evidence="5 10" id="KW-1003">Cell membrane</keyword>
<dbReference type="GO" id="GO:0012505">
    <property type="term" value="C:endomembrane system"/>
    <property type="evidence" value="ECO:0007669"/>
    <property type="project" value="UniProtKB-SubCell"/>
</dbReference>
<dbReference type="SUPFAM" id="SSF51344">
    <property type="entry name" value="Epsilon subunit of F1F0-ATP synthase N-terminal domain"/>
    <property type="match status" value="1"/>
</dbReference>
<keyword evidence="4 10" id="KW-0813">Transport</keyword>
<keyword evidence="8 10" id="KW-0139">CF(1)</keyword>
<accession>A0A0S4XP69</accession>
<evidence type="ECO:0000256" key="10">
    <source>
        <dbReference type="HAMAP-Rule" id="MF_00530"/>
    </source>
</evidence>
<evidence type="ECO:0000256" key="4">
    <source>
        <dbReference type="ARBA" id="ARBA00022448"/>
    </source>
</evidence>
<dbReference type="InterPro" id="IPR001469">
    <property type="entry name" value="ATP_synth_F1_dsu/esu"/>
</dbReference>
<dbReference type="AlphaFoldDB" id="A0A0S4XP69"/>
<dbReference type="PANTHER" id="PTHR13822:SF10">
    <property type="entry name" value="ATP SYNTHASE EPSILON CHAIN, CHLOROPLASTIC"/>
    <property type="match status" value="1"/>
</dbReference>
<dbReference type="CDD" id="cd12152">
    <property type="entry name" value="F1-ATPase_delta"/>
    <property type="match status" value="1"/>
</dbReference>
<evidence type="ECO:0000256" key="1">
    <source>
        <dbReference type="ARBA" id="ARBA00003543"/>
    </source>
</evidence>
<dbReference type="NCBIfam" id="TIGR01216">
    <property type="entry name" value="ATP_synt_epsi"/>
    <property type="match status" value="1"/>
</dbReference>
<dbReference type="InterPro" id="IPR036771">
    <property type="entry name" value="ATPsynth_dsu/esu_N"/>
</dbReference>
<dbReference type="GO" id="GO:0005524">
    <property type="term" value="F:ATP binding"/>
    <property type="evidence" value="ECO:0007669"/>
    <property type="project" value="UniProtKB-UniRule"/>
</dbReference>
<comment type="similarity">
    <text evidence="3 10 11">Belongs to the ATPase epsilon chain family.</text>
</comment>
<feature type="domain" description="ATP synthase F1 complex delta/epsilon subunit N-terminal" evidence="12">
    <location>
        <begin position="4"/>
        <end position="83"/>
    </location>
</feature>
<evidence type="ECO:0000256" key="6">
    <source>
        <dbReference type="ARBA" id="ARBA00023065"/>
    </source>
</evidence>
<comment type="subcellular location">
    <subcellularLocation>
        <location evidence="10">Cell membrane</location>
        <topology evidence="10">Peripheral membrane protein</topology>
    </subcellularLocation>
    <subcellularLocation>
        <location evidence="2">Endomembrane system</location>
        <topology evidence="2">Peripheral membrane protein</topology>
    </subcellularLocation>
</comment>